<reference evidence="9" key="1">
    <citation type="submission" date="2020-11" db="EMBL/GenBank/DDBJ databases">
        <authorList>
            <person name="Tran Van P."/>
        </authorList>
    </citation>
    <scope>NUCLEOTIDE SEQUENCE</scope>
</reference>
<dbReference type="InterPro" id="IPR036880">
    <property type="entry name" value="Kunitz_BPTI_sf"/>
</dbReference>
<feature type="compositionally biased region" description="Low complexity" evidence="7">
    <location>
        <begin position="184"/>
        <end position="203"/>
    </location>
</feature>
<keyword evidence="6" id="KW-1015">Disulfide bond</keyword>
<dbReference type="FunFam" id="4.10.410.10:FF:000004">
    <property type="entry name" value="Tissue factor pathway inhibitor"/>
    <property type="match status" value="1"/>
</dbReference>
<dbReference type="Gene3D" id="4.10.410.10">
    <property type="entry name" value="Pancreatic trypsin inhibitor Kunitz domain"/>
    <property type="match status" value="3"/>
</dbReference>
<evidence type="ECO:0000256" key="7">
    <source>
        <dbReference type="SAM" id="MobiDB-lite"/>
    </source>
</evidence>
<feature type="domain" description="BPTI/Kunitz inhibitor" evidence="8">
    <location>
        <begin position="11"/>
        <end position="61"/>
    </location>
</feature>
<dbReference type="GO" id="GO:0004867">
    <property type="term" value="F:serine-type endopeptidase inhibitor activity"/>
    <property type="evidence" value="ECO:0007669"/>
    <property type="project" value="UniProtKB-KW"/>
</dbReference>
<organism evidence="9">
    <name type="scientific">Medioppia subpectinata</name>
    <dbReference type="NCBI Taxonomy" id="1979941"/>
    <lineage>
        <taxon>Eukaryota</taxon>
        <taxon>Metazoa</taxon>
        <taxon>Ecdysozoa</taxon>
        <taxon>Arthropoda</taxon>
        <taxon>Chelicerata</taxon>
        <taxon>Arachnida</taxon>
        <taxon>Acari</taxon>
        <taxon>Acariformes</taxon>
        <taxon>Sarcoptiformes</taxon>
        <taxon>Oribatida</taxon>
        <taxon>Brachypylina</taxon>
        <taxon>Oppioidea</taxon>
        <taxon>Oppiidae</taxon>
        <taxon>Medioppia</taxon>
    </lineage>
</organism>
<accession>A0A7R9Q1V0</accession>
<name>A0A7R9Q1V0_9ACAR</name>
<evidence type="ECO:0000256" key="3">
    <source>
        <dbReference type="ARBA" id="ARBA00022690"/>
    </source>
</evidence>
<dbReference type="FunFam" id="4.10.410.10:FF:000020">
    <property type="entry name" value="Collagen, type VI, alpha 3"/>
    <property type="match status" value="1"/>
</dbReference>
<evidence type="ECO:0000259" key="8">
    <source>
        <dbReference type="PROSITE" id="PS50279"/>
    </source>
</evidence>
<evidence type="ECO:0000256" key="4">
    <source>
        <dbReference type="ARBA" id="ARBA00022737"/>
    </source>
</evidence>
<keyword evidence="2" id="KW-0964">Secreted</keyword>
<evidence type="ECO:0000256" key="1">
    <source>
        <dbReference type="ARBA" id="ARBA00004613"/>
    </source>
</evidence>
<feature type="domain" description="BPTI/Kunitz inhibitor" evidence="8">
    <location>
        <begin position="81"/>
        <end position="131"/>
    </location>
</feature>
<proteinExistence type="predicted"/>
<evidence type="ECO:0000256" key="6">
    <source>
        <dbReference type="ARBA" id="ARBA00023157"/>
    </source>
</evidence>
<dbReference type="InterPro" id="IPR002223">
    <property type="entry name" value="Kunitz_BPTI"/>
</dbReference>
<evidence type="ECO:0000256" key="2">
    <source>
        <dbReference type="ARBA" id="ARBA00022525"/>
    </source>
</evidence>
<feature type="region of interest" description="Disordered" evidence="7">
    <location>
        <begin position="184"/>
        <end position="205"/>
    </location>
</feature>
<dbReference type="PROSITE" id="PS50279">
    <property type="entry name" value="BPTI_KUNITZ_2"/>
    <property type="match status" value="3"/>
</dbReference>
<comment type="subcellular location">
    <subcellularLocation>
        <location evidence="1">Secreted</location>
    </subcellularLocation>
</comment>
<evidence type="ECO:0000313" key="10">
    <source>
        <dbReference type="Proteomes" id="UP000759131"/>
    </source>
</evidence>
<dbReference type="SUPFAM" id="SSF57362">
    <property type="entry name" value="BPTI-like"/>
    <property type="match status" value="3"/>
</dbReference>
<dbReference type="SMART" id="SM00131">
    <property type="entry name" value="KU"/>
    <property type="match status" value="3"/>
</dbReference>
<keyword evidence="3" id="KW-0646">Protease inhibitor</keyword>
<dbReference type="CDD" id="cd00109">
    <property type="entry name" value="Kunitz-type"/>
    <property type="match status" value="3"/>
</dbReference>
<protein>
    <recommendedName>
        <fullName evidence="8">BPTI/Kunitz inhibitor domain-containing protein</fullName>
    </recommendedName>
</protein>
<dbReference type="Pfam" id="PF00014">
    <property type="entry name" value="Kunitz_BPTI"/>
    <property type="match status" value="3"/>
</dbReference>
<dbReference type="OrthoDB" id="4473401at2759"/>
<evidence type="ECO:0000313" key="9">
    <source>
        <dbReference type="EMBL" id="CAD7628335.1"/>
    </source>
</evidence>
<dbReference type="PANTHER" id="PTHR10083:SF374">
    <property type="entry name" value="BPTI_KUNITZ INHIBITOR DOMAIN-CONTAINING PROTEIN"/>
    <property type="match status" value="1"/>
</dbReference>
<evidence type="ECO:0000256" key="5">
    <source>
        <dbReference type="ARBA" id="ARBA00022900"/>
    </source>
</evidence>
<dbReference type="FunFam" id="4.10.410.10:FF:000021">
    <property type="entry name" value="Serine protease inhibitor, putative"/>
    <property type="match status" value="1"/>
</dbReference>
<dbReference type="Proteomes" id="UP000759131">
    <property type="component" value="Unassembled WGS sequence"/>
</dbReference>
<dbReference type="EMBL" id="CAJPIZ010005605">
    <property type="protein sequence ID" value="CAG2108765.1"/>
    <property type="molecule type" value="Genomic_DNA"/>
</dbReference>
<dbReference type="EMBL" id="OC860180">
    <property type="protein sequence ID" value="CAD7628335.1"/>
    <property type="molecule type" value="Genomic_DNA"/>
</dbReference>
<dbReference type="InterPro" id="IPR020901">
    <property type="entry name" value="Prtase_inh_Kunz-CS"/>
</dbReference>
<keyword evidence="10" id="KW-1185">Reference proteome</keyword>
<dbReference type="GO" id="GO:0005615">
    <property type="term" value="C:extracellular space"/>
    <property type="evidence" value="ECO:0007669"/>
    <property type="project" value="TreeGrafter"/>
</dbReference>
<sequence>MQRLPALEEHCLLRPESGDCKALMQRWYYDISRRDCVHFIYGGCDGNDNNFKSKLQCQKSCRGKPRPHRHNNRQLVGTENCELAVDSGECDAHYELWFYDSEDNECKTFTYNGCAGNANKFMTKQLCERFCVKKAGPPVITAGLLPESITGFTGYDYIEKSFNDEMDFDNEKIILYDRTPDVISSPPKRSRASSPLPSSLPSPVTITTEEPDLLLKESIPADGPALNVSSDPLSAVNDDQKKANVTKEDCSLPEVKGMCRALIPKWYYKPSEKTCLEFSYGGCRGNKNNFETKEECISLCSDFFK</sequence>
<dbReference type="AlphaFoldDB" id="A0A7R9Q1V0"/>
<feature type="domain" description="BPTI/Kunitz inhibitor" evidence="8">
    <location>
        <begin position="250"/>
        <end position="300"/>
    </location>
</feature>
<dbReference type="PRINTS" id="PR00759">
    <property type="entry name" value="BASICPTASE"/>
</dbReference>
<dbReference type="InterPro" id="IPR050098">
    <property type="entry name" value="TFPI/VKTCI-like"/>
</dbReference>
<keyword evidence="4" id="KW-0677">Repeat</keyword>
<dbReference type="PANTHER" id="PTHR10083">
    <property type="entry name" value="KUNITZ-TYPE PROTEASE INHIBITOR-RELATED"/>
    <property type="match status" value="1"/>
</dbReference>
<gene>
    <name evidence="9" type="ORF">OSB1V03_LOCUS8757</name>
</gene>
<keyword evidence="5" id="KW-0722">Serine protease inhibitor</keyword>
<dbReference type="PROSITE" id="PS00280">
    <property type="entry name" value="BPTI_KUNITZ_1"/>
    <property type="match status" value="3"/>
</dbReference>